<protein>
    <submittedName>
        <fullName evidence="3">Uncharacterized protein</fullName>
    </submittedName>
</protein>
<keyword evidence="2" id="KW-1133">Transmembrane helix</keyword>
<keyword evidence="2" id="KW-0472">Membrane</keyword>
<keyword evidence="2" id="KW-0812">Transmembrane</keyword>
<evidence type="ECO:0000313" key="4">
    <source>
        <dbReference type="Proteomes" id="UP000738349"/>
    </source>
</evidence>
<gene>
    <name evidence="3" type="ORF">EDB81DRAFT_374993</name>
</gene>
<feature type="transmembrane region" description="Helical" evidence="2">
    <location>
        <begin position="20"/>
        <end position="44"/>
    </location>
</feature>
<proteinExistence type="predicted"/>
<comment type="caution">
    <text evidence="3">The sequence shown here is derived from an EMBL/GenBank/DDBJ whole genome shotgun (WGS) entry which is preliminary data.</text>
</comment>
<evidence type="ECO:0000256" key="1">
    <source>
        <dbReference type="SAM" id="MobiDB-lite"/>
    </source>
</evidence>
<organism evidence="3 4">
    <name type="scientific">Dactylonectria macrodidyma</name>
    <dbReference type="NCBI Taxonomy" id="307937"/>
    <lineage>
        <taxon>Eukaryota</taxon>
        <taxon>Fungi</taxon>
        <taxon>Dikarya</taxon>
        <taxon>Ascomycota</taxon>
        <taxon>Pezizomycotina</taxon>
        <taxon>Sordariomycetes</taxon>
        <taxon>Hypocreomycetidae</taxon>
        <taxon>Hypocreales</taxon>
        <taxon>Nectriaceae</taxon>
        <taxon>Dactylonectria</taxon>
    </lineage>
</organism>
<feature type="region of interest" description="Disordered" evidence="1">
    <location>
        <begin position="87"/>
        <end position="149"/>
    </location>
</feature>
<keyword evidence="4" id="KW-1185">Reference proteome</keyword>
<name>A0A9P9I7Y6_9HYPO</name>
<feature type="compositionally biased region" description="Low complexity" evidence="1">
    <location>
        <begin position="111"/>
        <end position="123"/>
    </location>
</feature>
<dbReference type="AlphaFoldDB" id="A0A9P9I7Y6"/>
<accession>A0A9P9I7Y6</accession>
<reference evidence="3" key="1">
    <citation type="journal article" date="2021" name="Nat. Commun.">
        <title>Genetic determinants of endophytism in the Arabidopsis root mycobiome.</title>
        <authorList>
            <person name="Mesny F."/>
            <person name="Miyauchi S."/>
            <person name="Thiergart T."/>
            <person name="Pickel B."/>
            <person name="Atanasova L."/>
            <person name="Karlsson M."/>
            <person name="Huettel B."/>
            <person name="Barry K.W."/>
            <person name="Haridas S."/>
            <person name="Chen C."/>
            <person name="Bauer D."/>
            <person name="Andreopoulos W."/>
            <person name="Pangilinan J."/>
            <person name="LaButti K."/>
            <person name="Riley R."/>
            <person name="Lipzen A."/>
            <person name="Clum A."/>
            <person name="Drula E."/>
            <person name="Henrissat B."/>
            <person name="Kohler A."/>
            <person name="Grigoriev I.V."/>
            <person name="Martin F.M."/>
            <person name="Hacquard S."/>
        </authorList>
    </citation>
    <scope>NUCLEOTIDE SEQUENCE</scope>
    <source>
        <strain evidence="3">MPI-CAGE-AT-0147</strain>
    </source>
</reference>
<sequence length="170" mass="18272">MGYRDRFRAGAQLRRSTGLLPCLAVTCLDACPAFVLVLAFSGLFQQFPQLPKTRFLPHLPREIHISYGPARFVDSHFSYNFPYASAPEHPRTTMPRGSRSGKGRKGGKGTSGTAPAPNDAPAPNGGGSASNDSGRACSELPDFQPWVPPTILAGRPRTLAFTAIGSRTWS</sequence>
<dbReference type="Proteomes" id="UP000738349">
    <property type="component" value="Unassembled WGS sequence"/>
</dbReference>
<evidence type="ECO:0000313" key="3">
    <source>
        <dbReference type="EMBL" id="KAH7109759.1"/>
    </source>
</evidence>
<dbReference type="EMBL" id="JAGMUV010000049">
    <property type="protein sequence ID" value="KAH7109759.1"/>
    <property type="molecule type" value="Genomic_DNA"/>
</dbReference>
<evidence type="ECO:0000256" key="2">
    <source>
        <dbReference type="SAM" id="Phobius"/>
    </source>
</evidence>